<dbReference type="Gene3D" id="1.10.3210.10">
    <property type="entry name" value="Hypothetical protein af1432"/>
    <property type="match status" value="1"/>
</dbReference>
<dbReference type="PROSITE" id="PS51831">
    <property type="entry name" value="HD"/>
    <property type="match status" value="1"/>
</dbReference>
<organism evidence="2 3">
    <name type="scientific">Passalora fulva</name>
    <name type="common">Tomato leaf mold</name>
    <name type="synonym">Cladosporium fulvum</name>
    <dbReference type="NCBI Taxonomy" id="5499"/>
    <lineage>
        <taxon>Eukaryota</taxon>
        <taxon>Fungi</taxon>
        <taxon>Dikarya</taxon>
        <taxon>Ascomycota</taxon>
        <taxon>Pezizomycotina</taxon>
        <taxon>Dothideomycetes</taxon>
        <taxon>Dothideomycetidae</taxon>
        <taxon>Mycosphaerellales</taxon>
        <taxon>Mycosphaerellaceae</taxon>
        <taxon>Fulvia</taxon>
    </lineage>
</organism>
<dbReference type="KEGG" id="ffu:CLAFUR5_09202"/>
<reference evidence="2" key="1">
    <citation type="submission" date="2021-12" db="EMBL/GenBank/DDBJ databases">
        <authorList>
            <person name="Zaccaron A."/>
            <person name="Stergiopoulos I."/>
        </authorList>
    </citation>
    <scope>NUCLEOTIDE SEQUENCE</scope>
    <source>
        <strain evidence="2">Race5_Kim</strain>
    </source>
</reference>
<evidence type="ECO:0000313" key="2">
    <source>
        <dbReference type="EMBL" id="UJO22306.1"/>
    </source>
</evidence>
<keyword evidence="3" id="KW-1185">Reference proteome</keyword>
<dbReference type="PANTHER" id="PTHR35569">
    <property type="entry name" value="CYANAMIDE HYDRATASE DDI2-RELATED"/>
    <property type="match status" value="1"/>
</dbReference>
<name>A0A9Q8PH35_PASFU</name>
<dbReference type="RefSeq" id="XP_047766672.1">
    <property type="nucleotide sequence ID" value="XM_047908350.1"/>
</dbReference>
<evidence type="ECO:0000259" key="1">
    <source>
        <dbReference type="PROSITE" id="PS51831"/>
    </source>
</evidence>
<dbReference type="CDD" id="cd00077">
    <property type="entry name" value="HDc"/>
    <property type="match status" value="1"/>
</dbReference>
<dbReference type="SUPFAM" id="SSF109604">
    <property type="entry name" value="HD-domain/PDEase-like"/>
    <property type="match status" value="1"/>
</dbReference>
<dbReference type="Proteomes" id="UP000756132">
    <property type="component" value="Chromosome 9"/>
</dbReference>
<dbReference type="OMA" id="ICSADCA"/>
<accession>A0A9Q8PH35</accession>
<protein>
    <recommendedName>
        <fullName evidence="1">HD domain-containing protein</fullName>
    </recommendedName>
</protein>
<dbReference type="EMBL" id="CP090171">
    <property type="protein sequence ID" value="UJO22306.1"/>
    <property type="molecule type" value="Genomic_DNA"/>
</dbReference>
<proteinExistence type="predicted"/>
<dbReference type="Pfam" id="PF01966">
    <property type="entry name" value="HD"/>
    <property type="match status" value="1"/>
</dbReference>
<dbReference type="OrthoDB" id="2378324at2759"/>
<dbReference type="PANTHER" id="PTHR35569:SF1">
    <property type="entry name" value="CYANAMIDE HYDRATASE DDI2-RELATED"/>
    <property type="match status" value="1"/>
</dbReference>
<dbReference type="AlphaFoldDB" id="A0A9Q8PH35"/>
<evidence type="ECO:0000313" key="3">
    <source>
        <dbReference type="Proteomes" id="UP000756132"/>
    </source>
</evidence>
<dbReference type="InterPro" id="IPR006674">
    <property type="entry name" value="HD_domain"/>
</dbReference>
<reference evidence="2" key="2">
    <citation type="journal article" date="2022" name="Microb. Genom.">
        <title>A chromosome-scale genome assembly of the tomato pathogen Cladosporium fulvum reveals a compartmentalized genome architecture and the presence of a dispensable chromosome.</title>
        <authorList>
            <person name="Zaccaron A.Z."/>
            <person name="Chen L.H."/>
            <person name="Samaras A."/>
            <person name="Stergiopoulos I."/>
        </authorList>
    </citation>
    <scope>NUCLEOTIDE SEQUENCE</scope>
    <source>
        <strain evidence="2">Race5_Kim</strain>
    </source>
</reference>
<sequence>MSKHMQAPDFLAKDDLTQAAYFHAKHHLHSDILAHSLRVCMYAIAFSKHEGTKWHSGRNIALLSTACLFHDIGTADSYDTGPVRFEIEGADAATKFLTKHGVSPEDALEVWVAITLHDTPQIAERISDLARLVRLAVLTDFGKKDASGTISKEDTQAAEQEFPRGSIEKVLSDAVVAQAMKQSGKAPRHCWPGDLYRAKMEEPGWEGVNKAF</sequence>
<dbReference type="GeneID" id="71989080"/>
<dbReference type="InterPro" id="IPR003607">
    <property type="entry name" value="HD/PDEase_dom"/>
</dbReference>
<feature type="domain" description="HD" evidence="1">
    <location>
        <begin position="32"/>
        <end position="142"/>
    </location>
</feature>
<gene>
    <name evidence="2" type="ORF">CLAFUR5_09202</name>
</gene>